<dbReference type="OrthoDB" id="2286291at2759"/>
<dbReference type="VEuPathDB" id="FungiDB:LCOR_06064.1"/>
<evidence type="ECO:0000313" key="1">
    <source>
        <dbReference type="EMBL" id="CDH54850.1"/>
    </source>
</evidence>
<comment type="caution">
    <text evidence="1">The sequence shown here is derived from an EMBL/GenBank/DDBJ whole genome shotgun (WGS) entry which is preliminary data.</text>
</comment>
<accession>A0A068RYL9</accession>
<keyword evidence="2" id="KW-1185">Reference proteome</keyword>
<reference evidence="1" key="1">
    <citation type="submission" date="2013-08" db="EMBL/GenBank/DDBJ databases">
        <title>Gene expansion shapes genome architecture in the human pathogen Lichtheimia corymbifera: an evolutionary genomics analysis in the ancient terrestrial Mucorales (Mucoromycotina).</title>
        <authorList>
            <person name="Schwartze V.U."/>
            <person name="Winter S."/>
            <person name="Shelest E."/>
            <person name="Marcet-Houben M."/>
            <person name="Horn F."/>
            <person name="Wehner S."/>
            <person name="Hoffmann K."/>
            <person name="Riege K."/>
            <person name="Sammeth M."/>
            <person name="Nowrousian M."/>
            <person name="Valiante V."/>
            <person name="Linde J."/>
            <person name="Jacobsen I.D."/>
            <person name="Marz M."/>
            <person name="Brakhage A.A."/>
            <person name="Gabaldon T."/>
            <person name="Bocker S."/>
            <person name="Voigt K."/>
        </authorList>
    </citation>
    <scope>NUCLEOTIDE SEQUENCE [LARGE SCALE GENOMIC DNA]</scope>
    <source>
        <strain evidence="1">FSU 9682</strain>
    </source>
</reference>
<dbReference type="AlphaFoldDB" id="A0A068RYL9"/>
<gene>
    <name evidence="1" type="ORF">LCOR_06064.1</name>
</gene>
<dbReference type="Gene3D" id="1.25.40.10">
    <property type="entry name" value="Tetratricopeptide repeat domain"/>
    <property type="match status" value="1"/>
</dbReference>
<dbReference type="EMBL" id="CBTN010000025">
    <property type="protein sequence ID" value="CDH54850.1"/>
    <property type="molecule type" value="Genomic_DNA"/>
</dbReference>
<dbReference type="Proteomes" id="UP000027586">
    <property type="component" value="Unassembled WGS sequence"/>
</dbReference>
<dbReference type="InterPro" id="IPR011990">
    <property type="entry name" value="TPR-like_helical_dom_sf"/>
</dbReference>
<protein>
    <submittedName>
        <fullName evidence="1">Uncharacterized protein</fullName>
    </submittedName>
</protein>
<name>A0A068RYL9_9FUNG</name>
<proteinExistence type="predicted"/>
<evidence type="ECO:0000313" key="2">
    <source>
        <dbReference type="Proteomes" id="UP000027586"/>
    </source>
</evidence>
<dbReference type="SUPFAM" id="SSF48452">
    <property type="entry name" value="TPR-like"/>
    <property type="match status" value="1"/>
</dbReference>
<organism evidence="1 2">
    <name type="scientific">Lichtheimia corymbifera JMRC:FSU:9682</name>
    <dbReference type="NCBI Taxonomy" id="1263082"/>
    <lineage>
        <taxon>Eukaryota</taxon>
        <taxon>Fungi</taxon>
        <taxon>Fungi incertae sedis</taxon>
        <taxon>Mucoromycota</taxon>
        <taxon>Mucoromycotina</taxon>
        <taxon>Mucoromycetes</taxon>
        <taxon>Mucorales</taxon>
        <taxon>Lichtheimiaceae</taxon>
        <taxon>Lichtheimia</taxon>
    </lineage>
</organism>
<sequence length="173" mass="19062">MIETRIDILCPAHCAIINGDPSTDDVIKDLTIQAKDYMDKLLLTLNARASQLVKAERLDLAMQDAIAMTQLSPSSGAGYLQAGSIQSLRGHYALALQIYDIALAHVPNGNPRHQLLVKTRTAAIKKMYKRIDFISKLPLDVVTQNIVPRILGGQSTVKLGGKCGYFDVCRTWR</sequence>